<evidence type="ECO:0000313" key="2">
    <source>
        <dbReference type="EMBL" id="ALE30490.1"/>
    </source>
</evidence>
<name>A0A2H4CJY4_9ADEN</name>
<evidence type="ECO:0000313" key="3">
    <source>
        <dbReference type="Proteomes" id="UP000317837"/>
    </source>
</evidence>
<sequence length="125" mass="14028">MAEAVYVHLLSSRALLPVQQGYSNLYVLLSPENFVIAPHGVLLLSLQLAVEIPVGYLGRIFSMADMNVRGVLIGAHELQPSTWWEVSIILFNHSNRFFYGWRGQTVACLVMERVIFPPVVRASMV</sequence>
<dbReference type="Pfam" id="PF00692">
    <property type="entry name" value="dUTPase"/>
    <property type="match status" value="1"/>
</dbReference>
<dbReference type="EMBL" id="KP329566">
    <property type="protein sequence ID" value="ALE30490.1"/>
    <property type="molecule type" value="Genomic_DNA"/>
</dbReference>
<evidence type="ECO:0000259" key="1">
    <source>
        <dbReference type="Pfam" id="PF00692"/>
    </source>
</evidence>
<dbReference type="InterPro" id="IPR036157">
    <property type="entry name" value="dUTPase-like_sf"/>
</dbReference>
<proteinExistence type="predicted"/>
<feature type="domain" description="dUTPase-like" evidence="1">
    <location>
        <begin position="26"/>
        <end position="114"/>
    </location>
</feature>
<dbReference type="InterPro" id="IPR029054">
    <property type="entry name" value="dUTPase-like"/>
</dbReference>
<accession>A0A2H4CJY4</accession>
<reference evidence="3" key="1">
    <citation type="submission" date="2014-12" db="EMBL/GenBank/DDBJ databases">
        <authorList>
            <person name="Podgorski I.I."/>
            <person name="Papp T."/>
            <person name="Custers J."/>
            <person name="Harrach B."/>
            <person name="Benko M."/>
        </authorList>
    </citation>
    <scope>NUCLEOTIDE SEQUENCE [LARGE SCALE GENOMIC DNA]</scope>
    <source>
        <strain evidence="3">B-105</strain>
    </source>
</reference>
<dbReference type="SUPFAM" id="SSF51283">
    <property type="entry name" value="dUTPase-like"/>
    <property type="match status" value="1"/>
</dbReference>
<dbReference type="Gene3D" id="2.70.40.10">
    <property type="match status" value="1"/>
</dbReference>
<organism evidence="2 3">
    <name type="scientific">Simian adenovirus 17</name>
    <dbReference type="NCBI Taxonomy" id="1715779"/>
    <lineage>
        <taxon>Viruses</taxon>
        <taxon>Varidnaviria</taxon>
        <taxon>Bamfordvirae</taxon>
        <taxon>Preplasmiviricota</taxon>
        <taxon>Polisuviricotina</taxon>
        <taxon>Pharingeaviricetes</taxon>
        <taxon>Rowavirales</taxon>
        <taxon>Adenoviridae</taxon>
        <taxon>Mastadenovirus</taxon>
        <taxon>Mastadenovirus chlorocebi</taxon>
        <taxon>Simian mastadenovirus F</taxon>
    </lineage>
</organism>
<dbReference type="Proteomes" id="UP000317837">
    <property type="component" value="Segment"/>
</dbReference>
<protein>
    <submittedName>
        <fullName evidence="2">ORF1</fullName>
    </submittedName>
</protein>